<dbReference type="Proteomes" id="UP001216907">
    <property type="component" value="Unassembled WGS sequence"/>
</dbReference>
<keyword evidence="3" id="KW-0436">Ligase</keyword>
<feature type="domain" description="DNA ligase D 3'-phosphoesterase" evidence="2">
    <location>
        <begin position="15"/>
        <end position="108"/>
    </location>
</feature>
<dbReference type="RefSeq" id="WP_277862313.1">
    <property type="nucleotide sequence ID" value="NZ_JARRAG010000002.1"/>
</dbReference>
<accession>A0ABT6FEK6</accession>
<evidence type="ECO:0000256" key="1">
    <source>
        <dbReference type="SAM" id="MobiDB-lite"/>
    </source>
</evidence>
<dbReference type="Pfam" id="PF13298">
    <property type="entry name" value="LigD_N"/>
    <property type="match status" value="1"/>
</dbReference>
<evidence type="ECO:0000313" key="3">
    <source>
        <dbReference type="EMBL" id="MDG3006007.1"/>
    </source>
</evidence>
<reference evidence="3 4" key="1">
    <citation type="submission" date="2023-03" db="EMBL/GenBank/DDBJ databases">
        <title>Paludisphaera mucosa sp. nov. a novel planctomycete from northern fen.</title>
        <authorList>
            <person name="Ivanova A."/>
        </authorList>
    </citation>
    <scope>NUCLEOTIDE SEQUENCE [LARGE SCALE GENOMIC DNA]</scope>
    <source>
        <strain evidence="3 4">Pla2</strain>
    </source>
</reference>
<proteinExistence type="predicted"/>
<organism evidence="3 4">
    <name type="scientific">Paludisphaera mucosa</name>
    <dbReference type="NCBI Taxonomy" id="3030827"/>
    <lineage>
        <taxon>Bacteria</taxon>
        <taxon>Pseudomonadati</taxon>
        <taxon>Planctomycetota</taxon>
        <taxon>Planctomycetia</taxon>
        <taxon>Isosphaerales</taxon>
        <taxon>Isosphaeraceae</taxon>
        <taxon>Paludisphaera</taxon>
    </lineage>
</organism>
<feature type="region of interest" description="Disordered" evidence="1">
    <location>
        <begin position="109"/>
        <end position="133"/>
    </location>
</feature>
<dbReference type="GO" id="GO:0016874">
    <property type="term" value="F:ligase activity"/>
    <property type="evidence" value="ECO:0007669"/>
    <property type="project" value="UniProtKB-KW"/>
</dbReference>
<comment type="caution">
    <text evidence="3">The sequence shown here is derived from an EMBL/GenBank/DDBJ whole genome shotgun (WGS) entry which is preliminary data.</text>
</comment>
<gene>
    <name evidence="3" type="ORF">PZE19_19715</name>
</gene>
<protein>
    <submittedName>
        <fullName evidence="3">DNA polymerase ligase N-terminal domain-containing protein</fullName>
    </submittedName>
</protein>
<sequence>MARDPRPEPRFVLLEHRRDGIHWDLMLERDGVLKTWALDAPPSPGAEATARPLPDHRAAYLDYEGPISGGRGSVRRVDGGVYVPIEWADDRVRVRLEGRQLVGELRLTKRPRAASNDPDPEPGVWKISLGKVD</sequence>
<evidence type="ECO:0000259" key="2">
    <source>
        <dbReference type="Pfam" id="PF13298"/>
    </source>
</evidence>
<keyword evidence="4" id="KW-1185">Reference proteome</keyword>
<dbReference type="InterPro" id="IPR014144">
    <property type="entry name" value="LigD_PE_domain"/>
</dbReference>
<name>A0ABT6FEK6_9BACT</name>
<evidence type="ECO:0000313" key="4">
    <source>
        <dbReference type="Proteomes" id="UP001216907"/>
    </source>
</evidence>
<dbReference type="EMBL" id="JARRAG010000002">
    <property type="protein sequence ID" value="MDG3006007.1"/>
    <property type="molecule type" value="Genomic_DNA"/>
</dbReference>